<evidence type="ECO:0000313" key="2">
    <source>
        <dbReference type="Proteomes" id="UP000829720"/>
    </source>
</evidence>
<dbReference type="Proteomes" id="UP000829720">
    <property type="component" value="Unassembled WGS sequence"/>
</dbReference>
<keyword evidence="2" id="KW-1185">Reference proteome</keyword>
<accession>A0A8T3CUX0</accession>
<dbReference type="InterPro" id="IPR016024">
    <property type="entry name" value="ARM-type_fold"/>
</dbReference>
<name>A0A8T3CUX0_9TELE</name>
<dbReference type="AlphaFoldDB" id="A0A8T3CUX0"/>
<dbReference type="InterPro" id="IPR011989">
    <property type="entry name" value="ARM-like"/>
</dbReference>
<dbReference type="PANTHER" id="PTHR17695">
    <property type="entry name" value="SMALL SUBUNIT PROCESSOME COMPONENT 20 HOMOLOG"/>
    <property type="match status" value="1"/>
</dbReference>
<dbReference type="OrthoDB" id="360653at2759"/>
<organism evidence="1 2">
    <name type="scientific">Albula goreensis</name>
    <dbReference type="NCBI Taxonomy" id="1534307"/>
    <lineage>
        <taxon>Eukaryota</taxon>
        <taxon>Metazoa</taxon>
        <taxon>Chordata</taxon>
        <taxon>Craniata</taxon>
        <taxon>Vertebrata</taxon>
        <taxon>Euteleostomi</taxon>
        <taxon>Actinopterygii</taxon>
        <taxon>Neopterygii</taxon>
        <taxon>Teleostei</taxon>
        <taxon>Albuliformes</taxon>
        <taxon>Albulidae</taxon>
        <taxon>Albula</taxon>
    </lineage>
</organism>
<dbReference type="EMBL" id="JAERUA010000017">
    <property type="protein sequence ID" value="KAI1888136.1"/>
    <property type="molecule type" value="Genomic_DNA"/>
</dbReference>
<sequence length="651" mass="73738">MKTKSSYHKSENTYRFLTFSERLANVNIDVIHRIDRTGSYEEDVETYFFEGLTRWRDLNLTEHFTTFSKEVVDKSQSFNLLVFHQKSIVESLKSHLSVRGSFAYQPLLDLVVQLARDLQTDFYPHFQDFFLIITSMLETQDTELLEWAFTCLSYLYKYLWKHMVKDMAHMYMLYSTLLAHKKDHIRSFAAESFAFLMRKVPDLEGLLNCMFQDLADHPEKVEGVGELLFQMCKGVRNMFHSCTRTALPMALRKLGPSGEGSVSLPWEAIGEALDHMAGAAANHIHKEHFLVMWECLQGCVGEVLQMLESEGEDSQASEHMKRLLHIYHTLVEHKGGAIITCPEAVCETLIQLIQAPRLSSSCQQVLLQVTSLLLLGDNVSVPDALVQDMLKKVFRSGSDQDLVLPFAKEMFDMKQFEQLLLPSLLRYLEQMLVSSDPVSRQLALELLTSLILCKAEPPTDGSMAFEKYPLVFTGQLPKSSDPTERKDQVSVPQYVLSLLDRPKEAGVGDLSHLWAALVLLPHIRPLEPGRAIPVVTVLIDRLLDDVESGALGKGGLFVTRQAFSTLLSFKESAEVLSLVQVERVRSIIQKFPTDHSALLLGDLYYTRLALNGCSAHLSHDAMLELYQMLHSNLSSNVSKIRLLTLTDSYPL</sequence>
<gene>
    <name evidence="1" type="ORF">AGOR_G00181930</name>
</gene>
<protein>
    <recommendedName>
        <fullName evidence="3">Small subunit processome component 20 homolog</fullName>
    </recommendedName>
</protein>
<dbReference type="PANTHER" id="PTHR17695:SF11">
    <property type="entry name" value="SMALL SUBUNIT PROCESSOME COMPONENT 20 HOMOLOG"/>
    <property type="match status" value="1"/>
</dbReference>
<evidence type="ECO:0008006" key="3">
    <source>
        <dbReference type="Google" id="ProtNLM"/>
    </source>
</evidence>
<reference evidence="1" key="1">
    <citation type="submission" date="2021-01" db="EMBL/GenBank/DDBJ databases">
        <authorList>
            <person name="Zahm M."/>
            <person name="Roques C."/>
            <person name="Cabau C."/>
            <person name="Klopp C."/>
            <person name="Donnadieu C."/>
            <person name="Jouanno E."/>
            <person name="Lampietro C."/>
            <person name="Louis A."/>
            <person name="Herpin A."/>
            <person name="Echchiki A."/>
            <person name="Berthelot C."/>
            <person name="Parey E."/>
            <person name="Roest-Crollius H."/>
            <person name="Braasch I."/>
            <person name="Postlethwait J."/>
            <person name="Bobe J."/>
            <person name="Montfort J."/>
            <person name="Bouchez O."/>
            <person name="Begum T."/>
            <person name="Mejri S."/>
            <person name="Adams A."/>
            <person name="Chen W.-J."/>
            <person name="Guiguen Y."/>
        </authorList>
    </citation>
    <scope>NUCLEOTIDE SEQUENCE</scope>
    <source>
        <tissue evidence="1">Blood</tissue>
    </source>
</reference>
<evidence type="ECO:0000313" key="1">
    <source>
        <dbReference type="EMBL" id="KAI1888136.1"/>
    </source>
</evidence>
<dbReference type="GO" id="GO:0030686">
    <property type="term" value="C:90S preribosome"/>
    <property type="evidence" value="ECO:0007669"/>
    <property type="project" value="TreeGrafter"/>
</dbReference>
<dbReference type="GO" id="GO:0032040">
    <property type="term" value="C:small-subunit processome"/>
    <property type="evidence" value="ECO:0007669"/>
    <property type="project" value="TreeGrafter"/>
</dbReference>
<dbReference type="InterPro" id="IPR052575">
    <property type="entry name" value="SSU_processome_comp_20"/>
</dbReference>
<dbReference type="SUPFAM" id="SSF48371">
    <property type="entry name" value="ARM repeat"/>
    <property type="match status" value="1"/>
</dbReference>
<proteinExistence type="predicted"/>
<dbReference type="Gene3D" id="1.25.10.10">
    <property type="entry name" value="Leucine-rich Repeat Variant"/>
    <property type="match status" value="1"/>
</dbReference>
<comment type="caution">
    <text evidence="1">The sequence shown here is derived from an EMBL/GenBank/DDBJ whole genome shotgun (WGS) entry which is preliminary data.</text>
</comment>